<dbReference type="Proteomes" id="UP000789390">
    <property type="component" value="Unassembled WGS sequence"/>
</dbReference>
<dbReference type="InterPro" id="IPR029071">
    <property type="entry name" value="Ubiquitin-like_domsf"/>
</dbReference>
<reference evidence="4" key="1">
    <citation type="submission" date="2021-11" db="EMBL/GenBank/DDBJ databases">
        <authorList>
            <person name="Schell T."/>
        </authorList>
    </citation>
    <scope>NUCLEOTIDE SEQUENCE</scope>
    <source>
        <strain evidence="4">M5</strain>
    </source>
</reference>
<dbReference type="GO" id="GO:0071818">
    <property type="term" value="C:BAT3 complex"/>
    <property type="evidence" value="ECO:0007669"/>
    <property type="project" value="TreeGrafter"/>
</dbReference>
<organism evidence="4 5">
    <name type="scientific">Daphnia galeata</name>
    <dbReference type="NCBI Taxonomy" id="27404"/>
    <lineage>
        <taxon>Eukaryota</taxon>
        <taxon>Metazoa</taxon>
        <taxon>Ecdysozoa</taxon>
        <taxon>Arthropoda</taxon>
        <taxon>Crustacea</taxon>
        <taxon>Branchiopoda</taxon>
        <taxon>Diplostraca</taxon>
        <taxon>Cladocera</taxon>
        <taxon>Anomopoda</taxon>
        <taxon>Daphniidae</taxon>
        <taxon>Daphnia</taxon>
    </lineage>
</organism>
<dbReference type="InterPro" id="IPR000626">
    <property type="entry name" value="Ubiquitin-like_dom"/>
</dbReference>
<keyword evidence="5" id="KW-1185">Reference proteome</keyword>
<keyword evidence="2" id="KW-0963">Cytoplasm</keyword>
<sequence length="135" mass="15356">MKISVKPLTEKEFEVEVNPECDVEHLKQLIERKCNMPGAQQQRLVHLGKTLTADGLPLSTYKLVEGSKIHLFTKKIDDAGPKRSVLDVALFNALKSHLTKEEIEKVIIEFNKELQAAFTNYSLDDIERLAVNLLR</sequence>
<dbReference type="SMART" id="SM00213">
    <property type="entry name" value="UBQ"/>
    <property type="match status" value="1"/>
</dbReference>
<gene>
    <name evidence="4" type="ORF">DGAL_LOCUS13883</name>
</gene>
<feature type="domain" description="Ubiquitin-like" evidence="3">
    <location>
        <begin position="1"/>
        <end position="78"/>
    </location>
</feature>
<evidence type="ECO:0000259" key="3">
    <source>
        <dbReference type="PROSITE" id="PS50053"/>
    </source>
</evidence>
<accession>A0A8J2RX21</accession>
<dbReference type="GO" id="GO:0006620">
    <property type="term" value="P:post-translational protein targeting to endoplasmic reticulum membrane"/>
    <property type="evidence" value="ECO:0007669"/>
    <property type="project" value="InterPro"/>
</dbReference>
<evidence type="ECO:0000256" key="2">
    <source>
        <dbReference type="ARBA" id="ARBA00022490"/>
    </source>
</evidence>
<dbReference type="OrthoDB" id="417450at2759"/>
<dbReference type="PANTHER" id="PTHR46555">
    <property type="entry name" value="UBIQUITIN-LIKE PROTEIN 4A"/>
    <property type="match status" value="1"/>
</dbReference>
<evidence type="ECO:0000313" key="5">
    <source>
        <dbReference type="Proteomes" id="UP000789390"/>
    </source>
</evidence>
<dbReference type="GO" id="GO:0051087">
    <property type="term" value="F:protein-folding chaperone binding"/>
    <property type="evidence" value="ECO:0007669"/>
    <property type="project" value="TreeGrafter"/>
</dbReference>
<dbReference type="PANTHER" id="PTHR46555:SF1">
    <property type="entry name" value="UBIQUITIN-LIKE PROTEIN 4A"/>
    <property type="match status" value="1"/>
</dbReference>
<dbReference type="Pfam" id="PF00240">
    <property type="entry name" value="ubiquitin"/>
    <property type="match status" value="1"/>
</dbReference>
<evidence type="ECO:0000256" key="1">
    <source>
        <dbReference type="ARBA" id="ARBA00004514"/>
    </source>
</evidence>
<dbReference type="SUPFAM" id="SSF54236">
    <property type="entry name" value="Ubiquitin-like"/>
    <property type="match status" value="1"/>
</dbReference>
<proteinExistence type="predicted"/>
<evidence type="ECO:0000313" key="4">
    <source>
        <dbReference type="EMBL" id="CAH0110320.1"/>
    </source>
</evidence>
<comment type="subcellular location">
    <subcellularLocation>
        <location evidence="1">Cytoplasm</location>
        <location evidence="1">Cytosol</location>
    </subcellularLocation>
</comment>
<dbReference type="Gene3D" id="3.10.20.90">
    <property type="entry name" value="Phosphatidylinositol 3-kinase Catalytic Subunit, Chain A, domain 1"/>
    <property type="match status" value="1"/>
</dbReference>
<dbReference type="GO" id="GO:0071816">
    <property type="term" value="P:tail-anchored membrane protein insertion into ER membrane"/>
    <property type="evidence" value="ECO:0007669"/>
    <property type="project" value="TreeGrafter"/>
</dbReference>
<comment type="caution">
    <text evidence="4">The sequence shown here is derived from an EMBL/GenBank/DDBJ whole genome shotgun (WGS) entry which is preliminary data.</text>
</comment>
<protein>
    <recommendedName>
        <fullName evidence="3">Ubiquitin-like domain-containing protein</fullName>
    </recommendedName>
</protein>
<name>A0A8J2RX21_9CRUS</name>
<dbReference type="PROSITE" id="PS50053">
    <property type="entry name" value="UBIQUITIN_2"/>
    <property type="match status" value="1"/>
</dbReference>
<dbReference type="InterPro" id="IPR047154">
    <property type="entry name" value="UBL4A-like"/>
</dbReference>
<dbReference type="EMBL" id="CAKKLH010000302">
    <property type="protein sequence ID" value="CAH0110320.1"/>
    <property type="molecule type" value="Genomic_DNA"/>
</dbReference>
<dbReference type="AlphaFoldDB" id="A0A8J2RX21"/>